<dbReference type="EMBL" id="CP001798">
    <property type="protein sequence ID" value="ADE15004.1"/>
    <property type="molecule type" value="Genomic_DNA"/>
</dbReference>
<dbReference type="InterPro" id="IPR000673">
    <property type="entry name" value="Sig_transdc_resp-reg_Me-estase"/>
</dbReference>
<feature type="domain" description="PAC" evidence="11">
    <location>
        <begin position="930"/>
        <end position="983"/>
    </location>
</feature>
<dbReference type="eggNOG" id="COG5002">
    <property type="taxonomic scope" value="Bacteria"/>
</dbReference>
<dbReference type="CDD" id="cd16434">
    <property type="entry name" value="CheB-CheR_fusion"/>
    <property type="match status" value="1"/>
</dbReference>
<dbReference type="FunFam" id="3.30.565.10:FF:000049">
    <property type="entry name" value="Two-component sensor histidine kinase"/>
    <property type="match status" value="1"/>
</dbReference>
<feature type="compositionally biased region" description="Low complexity" evidence="7">
    <location>
        <begin position="1229"/>
        <end position="1238"/>
    </location>
</feature>
<dbReference type="PRINTS" id="PR00996">
    <property type="entry name" value="CHERMTFRASE"/>
</dbReference>
<name>D5C3N2_NITHN</name>
<dbReference type="SMART" id="SM00448">
    <property type="entry name" value="REC"/>
    <property type="match status" value="1"/>
</dbReference>
<dbReference type="PROSITE" id="PS50113">
    <property type="entry name" value="PAC"/>
    <property type="match status" value="1"/>
</dbReference>
<feature type="domain" description="CheB-type methylesterase" evidence="12">
    <location>
        <begin position="2"/>
        <end position="191"/>
    </location>
</feature>
<dbReference type="InterPro" id="IPR000014">
    <property type="entry name" value="PAS"/>
</dbReference>
<evidence type="ECO:0000313" key="14">
    <source>
        <dbReference type="EMBL" id="ADE15004.1"/>
    </source>
</evidence>
<dbReference type="eggNOG" id="COG0784">
    <property type="taxonomic scope" value="Bacteria"/>
</dbReference>
<dbReference type="Pfam" id="PF13596">
    <property type="entry name" value="PAS_10"/>
    <property type="match status" value="1"/>
</dbReference>
<dbReference type="SUPFAM" id="SSF47384">
    <property type="entry name" value="Homodimeric domain of signal transducing histidine kinase"/>
    <property type="match status" value="1"/>
</dbReference>
<evidence type="ECO:0000259" key="11">
    <source>
        <dbReference type="PROSITE" id="PS50113"/>
    </source>
</evidence>
<protein>
    <recommendedName>
        <fullName evidence="2">histidine kinase</fullName>
        <ecNumber evidence="2">2.7.13.3</ecNumber>
    </recommendedName>
</protein>
<dbReference type="InterPro" id="IPR013656">
    <property type="entry name" value="PAS_4"/>
</dbReference>
<evidence type="ECO:0000256" key="6">
    <source>
        <dbReference type="SAM" id="Coils"/>
    </source>
</evidence>
<keyword evidence="5" id="KW-0597">Phosphoprotein</keyword>
<dbReference type="Pfam" id="PF00512">
    <property type="entry name" value="HisKA"/>
    <property type="match status" value="1"/>
</dbReference>
<dbReference type="OrthoDB" id="9816309at2"/>
<feature type="active site" evidence="4">
    <location>
        <position position="41"/>
    </location>
</feature>
<dbReference type="InterPro" id="IPR035965">
    <property type="entry name" value="PAS-like_dom_sf"/>
</dbReference>
<dbReference type="Pfam" id="PF02518">
    <property type="entry name" value="HATPase_c"/>
    <property type="match status" value="1"/>
</dbReference>
<feature type="compositionally biased region" description="Basic and acidic residues" evidence="7">
    <location>
        <begin position="1214"/>
        <end position="1224"/>
    </location>
</feature>
<dbReference type="RefSeq" id="WP_013032872.1">
    <property type="nucleotide sequence ID" value="NC_013960.1"/>
</dbReference>
<evidence type="ECO:0000259" key="8">
    <source>
        <dbReference type="PROSITE" id="PS50109"/>
    </source>
</evidence>
<dbReference type="Pfam" id="PF01739">
    <property type="entry name" value="CheR"/>
    <property type="match status" value="1"/>
</dbReference>
<dbReference type="PROSITE" id="PS50123">
    <property type="entry name" value="CHER"/>
    <property type="match status" value="1"/>
</dbReference>
<dbReference type="EC" id="2.7.13.3" evidence="2"/>
<dbReference type="PANTHER" id="PTHR24422:SF27">
    <property type="entry name" value="PROTEIN-GLUTAMATE O-METHYLTRANSFERASE"/>
    <property type="match status" value="1"/>
</dbReference>
<dbReference type="KEGG" id="nhl:Nhal_1891"/>
<dbReference type="InterPro" id="IPR022641">
    <property type="entry name" value="CheR_N"/>
</dbReference>
<evidence type="ECO:0000256" key="7">
    <source>
        <dbReference type="SAM" id="MobiDB-lite"/>
    </source>
</evidence>
<evidence type="ECO:0000259" key="12">
    <source>
        <dbReference type="PROSITE" id="PS50122"/>
    </source>
</evidence>
<evidence type="ECO:0000313" key="15">
    <source>
        <dbReference type="Proteomes" id="UP000001844"/>
    </source>
</evidence>
<dbReference type="Gene3D" id="3.30.450.20">
    <property type="entry name" value="PAS domain"/>
    <property type="match status" value="2"/>
</dbReference>
<dbReference type="eggNOG" id="COG2201">
    <property type="taxonomic scope" value="Bacteria"/>
</dbReference>
<dbReference type="PROSITE" id="PS50112">
    <property type="entry name" value="PAS"/>
    <property type="match status" value="1"/>
</dbReference>
<dbReference type="STRING" id="472759.Nhal_1891"/>
<organism evidence="14 15">
    <name type="scientific">Nitrosococcus halophilus (strain Nc4)</name>
    <dbReference type="NCBI Taxonomy" id="472759"/>
    <lineage>
        <taxon>Bacteria</taxon>
        <taxon>Pseudomonadati</taxon>
        <taxon>Pseudomonadota</taxon>
        <taxon>Gammaproteobacteria</taxon>
        <taxon>Chromatiales</taxon>
        <taxon>Chromatiaceae</taxon>
        <taxon>Nitrosococcus</taxon>
    </lineage>
</organism>
<feature type="region of interest" description="Disordered" evidence="7">
    <location>
        <begin position="1214"/>
        <end position="1238"/>
    </location>
</feature>
<dbReference type="InterPro" id="IPR003661">
    <property type="entry name" value="HisK_dim/P_dom"/>
</dbReference>
<feature type="domain" description="CheR-type methyltransferase" evidence="13">
    <location>
        <begin position="213"/>
        <end position="450"/>
    </location>
</feature>
<dbReference type="Gene3D" id="1.10.287.130">
    <property type="match status" value="1"/>
</dbReference>
<feature type="domain" description="PAS" evidence="10">
    <location>
        <begin position="849"/>
        <end position="927"/>
    </location>
</feature>
<dbReference type="SUPFAM" id="SSF52172">
    <property type="entry name" value="CheY-like"/>
    <property type="match status" value="1"/>
</dbReference>
<dbReference type="NCBIfam" id="TIGR00229">
    <property type="entry name" value="sensory_box"/>
    <property type="match status" value="1"/>
</dbReference>
<sequence length="1362" mass="154499">MKRTDFPIVGIGASAGGLDSLKQLFNTLPDDSGMAFVLIQHLDPTHESLIVELLSRCTRMKVVQVKDQMPVEVNRVYAIPPNKFIAIRDRFLYLSEPVLSHGIRMPIDFFLRSLAEDQEEKAISIILSGTGSDGALGIKAIKNHGGMVMVQDPKTAQYEGMPSSAIVTGLVDFIQPVEDMPGILLQYTQHAYIKTVSKTTEAPSKIADTLHSILSVLRAKTKYDFRYYKKGTLLRRINRRLGLHHIEDMSRYLNFLRDNSTEATQLFKDLLIGVTGFFREEEAFKVLEEQVIAKLVQKKSVDAPIRVWVPACSTGEEPYSIAILLTEQIQAAKKNCPLQIFATDIDTEALEIARTGIYPENIAADISSERLRRFFIKENHTYQINKPIRESVLFAEQNLITDPPFSKLDLISCRNLLIYLEAEIQKKLIALFHFALNPGGYLFLGSTETISHQEGLFTPLSKKWRVYQRIGAIQHHLVEFPIAFTGSKTGDIYAPAPPRPSEAARLAELTQKALLEDYAPASVLVNPKYRVLYFYGPTDRYLRQPTGIPTDDLLTRIREGLHLKLRAALHRATQEKQQITVPNAHIRAEGTYHRVKITVKPLQIPKTTEKLLLVSFQEEPERMLTEEHNTEVTAAEETLIRHLEQELKTTKTELHSTIEELETSNEELKAANEEIMSMNEELQSTNEELETSKEELQSLNEELNTVNSQLQDKVEELTVTNNDLANLLQSPHITTLFLDREFRIKRYTPTITQLFNLIPTDIGRPISHIVHKFSNREALLKEAATVLENLKPMEQEVHSDEDRWYIQRILPYQTEEHHIGGVVVTFIDITQRKQIENERQRLLVKIERERDKLRTLIDGISDEVWFCDAQGHLSLANRAAATAFGVERTEALYQPLSAWLSRLEIYTPEGQPRTLEEAPLWRSLQGETLTHVEEIIRHPQTRQLRSRQVSSAPLKTKTGEIMGAVAIARDITEEKEIETALREAKEKAVQASIHKSQFLATASHDLRQPLQTLSFLNDSLTEKLKDPEIRRLIDQQGALLRNMGDLLNTLLDINKLEAGMVKPQFTVFPVASLLNYLRNEFELHAREKGLNLRMVPCSVMICSDRILLEQILENLLSNAIKHTDRGKILLGCRRRSPNLRIEVWDTGIGIPQEQLKVIFQEFYQADNPARDQRRGLGLGLSIVERLAHLLDHSLDIRSTPGKGSMFAIEVPMAKENKEEPRESPPVEPPTESSPSHTPVLLIEDDPAISDALRLYLEMSGFQLTTATHGNEALAQLEKGDIHPAVIISDYRLPGDKTGVQVIQHLRHLLGHRIPAIILTGDTSPDWLQEAKEFDCQVHHKPIGGSQLVTIIQQLIRDARFSH</sequence>
<dbReference type="PANTHER" id="PTHR24422">
    <property type="entry name" value="CHEMOTAXIS PROTEIN METHYLTRANSFERASE"/>
    <property type="match status" value="1"/>
</dbReference>
<dbReference type="GO" id="GO:0005737">
    <property type="term" value="C:cytoplasm"/>
    <property type="evidence" value="ECO:0007669"/>
    <property type="project" value="InterPro"/>
</dbReference>
<dbReference type="CDD" id="cd00082">
    <property type="entry name" value="HisKA"/>
    <property type="match status" value="1"/>
</dbReference>
<dbReference type="SUPFAM" id="SSF55785">
    <property type="entry name" value="PYP-like sensor domain (PAS domain)"/>
    <property type="match status" value="2"/>
</dbReference>
<dbReference type="InterPro" id="IPR000780">
    <property type="entry name" value="CheR_MeTrfase"/>
</dbReference>
<dbReference type="SMART" id="SM00091">
    <property type="entry name" value="PAS"/>
    <property type="match status" value="2"/>
</dbReference>
<dbReference type="InterPro" id="IPR000700">
    <property type="entry name" value="PAS-assoc_C"/>
</dbReference>
<dbReference type="Pfam" id="PF08448">
    <property type="entry name" value="PAS_4"/>
    <property type="match status" value="1"/>
</dbReference>
<dbReference type="InterPro" id="IPR001789">
    <property type="entry name" value="Sig_transdc_resp-reg_receiver"/>
</dbReference>
<feature type="coiled-coil region" evidence="6">
    <location>
        <begin position="832"/>
        <end position="863"/>
    </location>
</feature>
<dbReference type="CDD" id="cd00156">
    <property type="entry name" value="REC"/>
    <property type="match status" value="1"/>
</dbReference>
<dbReference type="InterPro" id="IPR050903">
    <property type="entry name" value="Bact_Chemotaxis_MeTrfase"/>
</dbReference>
<keyword evidence="15" id="KW-1185">Reference proteome</keyword>
<dbReference type="SUPFAM" id="SSF55874">
    <property type="entry name" value="ATPase domain of HSP90 chaperone/DNA topoisomerase II/histidine kinase"/>
    <property type="match status" value="1"/>
</dbReference>
<dbReference type="SMART" id="SM00387">
    <property type="entry name" value="HATPase_c"/>
    <property type="match status" value="1"/>
</dbReference>
<evidence type="ECO:0000259" key="9">
    <source>
        <dbReference type="PROSITE" id="PS50110"/>
    </source>
</evidence>
<dbReference type="Proteomes" id="UP000001844">
    <property type="component" value="Chromosome"/>
</dbReference>
<dbReference type="SMART" id="SM00388">
    <property type="entry name" value="HisKA"/>
    <property type="match status" value="1"/>
</dbReference>
<dbReference type="Gene3D" id="3.40.50.2300">
    <property type="match status" value="1"/>
</dbReference>
<dbReference type="PROSITE" id="PS50122">
    <property type="entry name" value="CHEB"/>
    <property type="match status" value="1"/>
</dbReference>
<dbReference type="Gene3D" id="3.40.50.180">
    <property type="entry name" value="Methylesterase CheB, C-terminal domain"/>
    <property type="match status" value="1"/>
</dbReference>
<evidence type="ECO:0000256" key="5">
    <source>
        <dbReference type="PROSITE-ProRule" id="PRU00169"/>
    </source>
</evidence>
<dbReference type="Pfam" id="PF01339">
    <property type="entry name" value="CheB_methylest"/>
    <property type="match status" value="1"/>
</dbReference>
<feature type="modified residue" description="4-aspartylphosphate" evidence="5">
    <location>
        <position position="1289"/>
    </location>
</feature>
<dbReference type="eggNOG" id="COG1352">
    <property type="taxonomic scope" value="Bacteria"/>
</dbReference>
<dbReference type="CDD" id="cd16922">
    <property type="entry name" value="HATPase_EvgS-ArcB-TorS-like"/>
    <property type="match status" value="1"/>
</dbReference>
<dbReference type="Gene3D" id="3.40.50.150">
    <property type="entry name" value="Vaccinia Virus protein VP39"/>
    <property type="match status" value="1"/>
</dbReference>
<evidence type="ECO:0000256" key="3">
    <source>
        <dbReference type="ARBA" id="ARBA00022500"/>
    </source>
</evidence>
<dbReference type="InterPro" id="IPR036097">
    <property type="entry name" value="HisK_dim/P_sf"/>
</dbReference>
<dbReference type="InterPro" id="IPR029063">
    <property type="entry name" value="SAM-dependent_MTases_sf"/>
</dbReference>
<dbReference type="GO" id="GO:0008757">
    <property type="term" value="F:S-adenosylmethionine-dependent methyltransferase activity"/>
    <property type="evidence" value="ECO:0007669"/>
    <property type="project" value="InterPro"/>
</dbReference>
<dbReference type="SMART" id="SM00138">
    <property type="entry name" value="MeTrc"/>
    <property type="match status" value="1"/>
</dbReference>
<dbReference type="HOGENOM" id="CLU_000892_2_2_6"/>
<dbReference type="Gene3D" id="3.30.565.10">
    <property type="entry name" value="Histidine kinase-like ATPase, C-terminal domain"/>
    <property type="match status" value="1"/>
</dbReference>
<evidence type="ECO:0000256" key="4">
    <source>
        <dbReference type="PROSITE-ProRule" id="PRU00050"/>
    </source>
</evidence>
<dbReference type="InterPro" id="IPR003594">
    <property type="entry name" value="HATPase_dom"/>
</dbReference>
<dbReference type="Pfam" id="PF00072">
    <property type="entry name" value="Response_reg"/>
    <property type="match status" value="1"/>
</dbReference>
<proteinExistence type="predicted"/>
<reference evidence="15" key="1">
    <citation type="submission" date="2010-04" db="EMBL/GenBank/DDBJ databases">
        <title>Complete genome sequence of Nitrosococcus halophilus Nc4, a salt-adapted, aerobic obligate ammonia-oxidizing sulfur purple bacterium.</title>
        <authorList>
            <consortium name="US DOE Joint Genome Institute"/>
            <person name="Campbell M.A."/>
            <person name="Malfatti S.A."/>
            <person name="Chain P.S.G."/>
            <person name="Heidelberg J.F."/>
            <person name="Ward B.B."/>
            <person name="Klotz M.G."/>
        </authorList>
    </citation>
    <scope>NUCLEOTIDE SEQUENCE [LARGE SCALE GENOMIC DNA]</scope>
    <source>
        <strain evidence="15">Nc4</strain>
    </source>
</reference>
<feature type="domain" description="Response regulatory" evidence="9">
    <location>
        <begin position="1238"/>
        <end position="1355"/>
    </location>
</feature>
<dbReference type="GO" id="GO:0008984">
    <property type="term" value="F:protein-glutamate methylesterase activity"/>
    <property type="evidence" value="ECO:0007669"/>
    <property type="project" value="InterPro"/>
</dbReference>
<dbReference type="eggNOG" id="COG2433">
    <property type="taxonomic scope" value="Bacteria"/>
</dbReference>
<dbReference type="InterPro" id="IPR036890">
    <property type="entry name" value="HATPase_C_sf"/>
</dbReference>
<keyword evidence="4" id="KW-0378">Hydrolase</keyword>
<dbReference type="InterPro" id="IPR022642">
    <property type="entry name" value="CheR_C"/>
</dbReference>
<gene>
    <name evidence="14" type="ordered locus">Nhal_1891</name>
</gene>
<accession>D5C3N2</accession>
<dbReference type="SUPFAM" id="SSF47757">
    <property type="entry name" value="Chemotaxis receptor methyltransferase CheR, N-terminal domain"/>
    <property type="match status" value="1"/>
</dbReference>
<comment type="catalytic activity">
    <reaction evidence="1">
        <text>ATP + protein L-histidine = ADP + protein N-phospho-L-histidine.</text>
        <dbReference type="EC" id="2.7.13.3"/>
    </reaction>
</comment>
<evidence type="ECO:0000256" key="1">
    <source>
        <dbReference type="ARBA" id="ARBA00000085"/>
    </source>
</evidence>
<feature type="domain" description="Histidine kinase" evidence="8">
    <location>
        <begin position="1001"/>
        <end position="1214"/>
    </location>
</feature>
<dbReference type="PROSITE" id="PS50109">
    <property type="entry name" value="HIS_KIN"/>
    <property type="match status" value="1"/>
</dbReference>
<dbReference type="GO" id="GO:0000155">
    <property type="term" value="F:phosphorelay sensor kinase activity"/>
    <property type="evidence" value="ECO:0007669"/>
    <property type="project" value="InterPro"/>
</dbReference>
<feature type="active site" evidence="4">
    <location>
        <position position="133"/>
    </location>
</feature>
<keyword evidence="3 4" id="KW-0145">Chemotaxis</keyword>
<dbReference type="GO" id="GO:0006935">
    <property type="term" value="P:chemotaxis"/>
    <property type="evidence" value="ECO:0007669"/>
    <property type="project" value="UniProtKB-UniRule"/>
</dbReference>
<dbReference type="InterPro" id="IPR035909">
    <property type="entry name" value="CheB_C"/>
</dbReference>
<dbReference type="GO" id="GO:0000156">
    <property type="term" value="F:phosphorelay response regulator activity"/>
    <property type="evidence" value="ECO:0007669"/>
    <property type="project" value="InterPro"/>
</dbReference>
<evidence type="ECO:0000259" key="10">
    <source>
        <dbReference type="PROSITE" id="PS50112"/>
    </source>
</evidence>
<dbReference type="Pfam" id="PF03705">
    <property type="entry name" value="CheR_N"/>
    <property type="match status" value="1"/>
</dbReference>
<dbReference type="SUPFAM" id="SSF52738">
    <property type="entry name" value="Methylesterase CheB, C-terminal domain"/>
    <property type="match status" value="1"/>
</dbReference>
<feature type="coiled-coil region" evidence="6">
    <location>
        <begin position="640"/>
        <end position="727"/>
    </location>
</feature>
<feature type="active site" evidence="4">
    <location>
        <position position="14"/>
    </location>
</feature>
<dbReference type="InterPro" id="IPR005467">
    <property type="entry name" value="His_kinase_dom"/>
</dbReference>
<dbReference type="SUPFAM" id="SSF53335">
    <property type="entry name" value="S-adenosyl-L-methionine-dependent methyltransferases"/>
    <property type="match status" value="1"/>
</dbReference>
<keyword evidence="6" id="KW-0175">Coiled coil</keyword>
<evidence type="ECO:0000256" key="2">
    <source>
        <dbReference type="ARBA" id="ARBA00012438"/>
    </source>
</evidence>
<evidence type="ECO:0000259" key="13">
    <source>
        <dbReference type="PROSITE" id="PS50123"/>
    </source>
</evidence>
<dbReference type="InterPro" id="IPR011006">
    <property type="entry name" value="CheY-like_superfamily"/>
</dbReference>
<dbReference type="PROSITE" id="PS50110">
    <property type="entry name" value="RESPONSE_REGULATORY"/>
    <property type="match status" value="1"/>
</dbReference>